<keyword evidence="1" id="KW-1185">Reference proteome</keyword>
<dbReference type="WBParaSite" id="TREG1_23180.6">
    <property type="protein sequence ID" value="TREG1_23180.6"/>
    <property type="gene ID" value="TREG1_23180"/>
</dbReference>
<protein>
    <submittedName>
        <fullName evidence="2">Uncharacterized protein</fullName>
    </submittedName>
</protein>
<proteinExistence type="predicted"/>
<accession>A0AA85JG95</accession>
<dbReference type="AlphaFoldDB" id="A0AA85JG95"/>
<evidence type="ECO:0000313" key="1">
    <source>
        <dbReference type="Proteomes" id="UP000050795"/>
    </source>
</evidence>
<evidence type="ECO:0000313" key="2">
    <source>
        <dbReference type="WBParaSite" id="TREG1_23180.6"/>
    </source>
</evidence>
<dbReference type="Proteomes" id="UP000050795">
    <property type="component" value="Unassembled WGS sequence"/>
</dbReference>
<name>A0AA85JG95_TRIRE</name>
<reference evidence="1" key="1">
    <citation type="submission" date="2022-06" db="EMBL/GenBank/DDBJ databases">
        <authorList>
            <person name="Berger JAMES D."/>
            <person name="Berger JAMES D."/>
        </authorList>
    </citation>
    <scope>NUCLEOTIDE SEQUENCE [LARGE SCALE GENOMIC DNA]</scope>
</reference>
<sequence>MSCRRRSHRYSSYLDNRLLDDYRYNYRRSRSSRPYTAPSYDPYYNNYPTTTYRSLPPVSPAPYVTPVYETYERRPHTTYVPTAPIAPGPYPTTTYEPSYYRTLESPYRRSVREVYHPRSPSPYPIRKTFSVEPLVEPENELGFIDMFCLMNLNRRVTVVGTLLDFIEFTDFDSCQFKKTAIHNAFTGIIH</sequence>
<reference evidence="2" key="2">
    <citation type="submission" date="2023-11" db="UniProtKB">
        <authorList>
            <consortium name="WormBaseParasite"/>
        </authorList>
    </citation>
    <scope>IDENTIFICATION</scope>
</reference>
<organism evidence="1 2">
    <name type="scientific">Trichobilharzia regenti</name>
    <name type="common">Nasal bird schistosome</name>
    <dbReference type="NCBI Taxonomy" id="157069"/>
    <lineage>
        <taxon>Eukaryota</taxon>
        <taxon>Metazoa</taxon>
        <taxon>Spiralia</taxon>
        <taxon>Lophotrochozoa</taxon>
        <taxon>Platyhelminthes</taxon>
        <taxon>Trematoda</taxon>
        <taxon>Digenea</taxon>
        <taxon>Strigeidida</taxon>
        <taxon>Schistosomatoidea</taxon>
        <taxon>Schistosomatidae</taxon>
        <taxon>Trichobilharzia</taxon>
    </lineage>
</organism>